<proteinExistence type="predicted"/>
<dbReference type="AlphaFoldDB" id="A0A2I0UKM6"/>
<reference evidence="2" key="1">
    <citation type="submission" date="2017-11" db="EMBL/GenBank/DDBJ databases">
        <authorList>
            <person name="Lima N.C."/>
            <person name="Parody-Merino A.M."/>
            <person name="Battley P.F."/>
            <person name="Fidler A.E."/>
            <person name="Prosdocimi F."/>
        </authorList>
    </citation>
    <scope>NUCLEOTIDE SEQUENCE [LARGE SCALE GENOMIC DNA]</scope>
</reference>
<evidence type="ECO:0000313" key="2">
    <source>
        <dbReference type="Proteomes" id="UP000233556"/>
    </source>
</evidence>
<dbReference type="EMBL" id="KZ505704">
    <property type="protein sequence ID" value="PKU46601.1"/>
    <property type="molecule type" value="Genomic_DNA"/>
</dbReference>
<evidence type="ECO:0000313" key="1">
    <source>
        <dbReference type="EMBL" id="PKU46601.1"/>
    </source>
</evidence>
<organism evidence="1 2">
    <name type="scientific">Limosa lapponica baueri</name>
    <dbReference type="NCBI Taxonomy" id="1758121"/>
    <lineage>
        <taxon>Eukaryota</taxon>
        <taxon>Metazoa</taxon>
        <taxon>Chordata</taxon>
        <taxon>Craniata</taxon>
        <taxon>Vertebrata</taxon>
        <taxon>Euteleostomi</taxon>
        <taxon>Archelosauria</taxon>
        <taxon>Archosauria</taxon>
        <taxon>Dinosauria</taxon>
        <taxon>Saurischia</taxon>
        <taxon>Theropoda</taxon>
        <taxon>Coelurosauria</taxon>
        <taxon>Aves</taxon>
        <taxon>Neognathae</taxon>
        <taxon>Neoaves</taxon>
        <taxon>Charadriiformes</taxon>
        <taxon>Scolopacidae</taxon>
        <taxon>Limosa</taxon>
    </lineage>
</organism>
<protein>
    <submittedName>
        <fullName evidence="1">Uncharacterized protein</fullName>
    </submittedName>
</protein>
<keyword evidence="2" id="KW-1185">Reference proteome</keyword>
<dbReference type="Proteomes" id="UP000233556">
    <property type="component" value="Unassembled WGS sequence"/>
</dbReference>
<reference evidence="2" key="2">
    <citation type="submission" date="2017-12" db="EMBL/GenBank/DDBJ databases">
        <title>Genome sequence of the Bar-tailed Godwit (Limosa lapponica baueri).</title>
        <authorList>
            <person name="Lima N.C.B."/>
            <person name="Parody-Merino A.M."/>
            <person name="Battley P.F."/>
            <person name="Fidler A.E."/>
            <person name="Prosdocimi F."/>
        </authorList>
    </citation>
    <scope>NUCLEOTIDE SEQUENCE [LARGE SCALE GENOMIC DNA]</scope>
</reference>
<accession>A0A2I0UKM6</accession>
<gene>
    <name evidence="1" type="ORF">llap_3092</name>
</gene>
<sequence length="171" mass="18319">MEALPGNNTGRHAKIGCWGAIANGEKGPDSGSSQKSAGPPFGGACFSLLAVEGVYNDDVPNPDVSGKCVNLSGLIQNPTAKSLLCRCSPSLNDWNRLWQVNGMSNEVCPQRVTQNTTQCNGVMKRPDQKLEHNISGDKDNLATGDEDMNMETITIKKETKLKGVDKVKTTI</sequence>
<name>A0A2I0UKM6_LIMLA</name>